<evidence type="ECO:0000256" key="2">
    <source>
        <dbReference type="ARBA" id="ARBA00023125"/>
    </source>
</evidence>
<evidence type="ECO:0000256" key="3">
    <source>
        <dbReference type="ARBA" id="ARBA00023163"/>
    </source>
</evidence>
<keyword evidence="2" id="KW-0238">DNA-binding</keyword>
<keyword evidence="6" id="KW-1185">Reference proteome</keyword>
<name>A0A4Y1WWX2_9BACT</name>
<dbReference type="EMBL" id="AP019735">
    <property type="protein sequence ID" value="BBL04608.1"/>
    <property type="molecule type" value="Genomic_DNA"/>
</dbReference>
<protein>
    <submittedName>
        <fullName evidence="5">Transcriptional regulator</fullName>
    </submittedName>
</protein>
<dbReference type="RefSeq" id="WP_141413013.1">
    <property type="nucleotide sequence ID" value="NZ_AP019735.1"/>
</dbReference>
<dbReference type="Pfam" id="PF12833">
    <property type="entry name" value="HTH_18"/>
    <property type="match status" value="1"/>
</dbReference>
<dbReference type="SUPFAM" id="SSF46689">
    <property type="entry name" value="Homeodomain-like"/>
    <property type="match status" value="1"/>
</dbReference>
<gene>
    <name evidence="5" type="ORF">A5CBH24_19210</name>
</gene>
<dbReference type="InterPro" id="IPR009057">
    <property type="entry name" value="Homeodomain-like_sf"/>
</dbReference>
<organism evidence="5 6">
    <name type="scientific">Alistipes communis</name>
    <dbReference type="NCBI Taxonomy" id="2585118"/>
    <lineage>
        <taxon>Bacteria</taxon>
        <taxon>Pseudomonadati</taxon>
        <taxon>Bacteroidota</taxon>
        <taxon>Bacteroidia</taxon>
        <taxon>Bacteroidales</taxon>
        <taxon>Rikenellaceae</taxon>
        <taxon>Alistipes</taxon>
    </lineage>
</organism>
<dbReference type="PRINTS" id="PR00032">
    <property type="entry name" value="HTHARAC"/>
</dbReference>
<dbReference type="Gene3D" id="1.10.10.60">
    <property type="entry name" value="Homeodomain-like"/>
    <property type="match status" value="1"/>
</dbReference>
<dbReference type="GO" id="GO:0003700">
    <property type="term" value="F:DNA-binding transcription factor activity"/>
    <property type="evidence" value="ECO:0007669"/>
    <property type="project" value="InterPro"/>
</dbReference>
<dbReference type="GeneID" id="78342638"/>
<dbReference type="AlphaFoldDB" id="A0A4Y1WWX2"/>
<proteinExistence type="predicted"/>
<dbReference type="InterPro" id="IPR018060">
    <property type="entry name" value="HTH_AraC"/>
</dbReference>
<keyword evidence="1" id="KW-0805">Transcription regulation</keyword>
<accession>A0A4Y1WWX2</accession>
<evidence type="ECO:0000313" key="6">
    <source>
        <dbReference type="Proteomes" id="UP000318946"/>
    </source>
</evidence>
<dbReference type="KEGG" id="acou:A5CBH24_19210"/>
<evidence type="ECO:0000313" key="5">
    <source>
        <dbReference type="EMBL" id="BBL04608.1"/>
    </source>
</evidence>
<dbReference type="InterPro" id="IPR037923">
    <property type="entry name" value="HTH-like"/>
</dbReference>
<dbReference type="PANTHER" id="PTHR43280:SF32">
    <property type="entry name" value="TRANSCRIPTIONAL REGULATORY PROTEIN"/>
    <property type="match status" value="1"/>
</dbReference>
<sequence length="286" mass="32860">MDTPVTPSIGLFHADKQTVEALGPVVQLAKSGFFYCTQGEMSLVLGNRAFEIHRGDIYIYPPLSKTYIRMLSDDLHGTVGVADFDFVFTLANSISNTQNHLYMRENPCISLNDEQRRRIEELIELIRRRERSQGSRSTNENNRLIYNQLLSSLGKALCCEIAEAYFFNHPIQPLKQDRKDRIFQSFIFSLSQNFRTHHSVSFYAAEQCLTPRYFSTIVREKSGRNALQWIMMFIIAEAKKLLSDPDPSIKEIAETLGFSNQSFFGRYFKQYVGLSPMAFRSSGTKE</sequence>
<dbReference type="OrthoDB" id="1372329at2"/>
<dbReference type="PROSITE" id="PS01124">
    <property type="entry name" value="HTH_ARAC_FAMILY_2"/>
    <property type="match status" value="1"/>
</dbReference>
<dbReference type="GO" id="GO:0043565">
    <property type="term" value="F:sequence-specific DNA binding"/>
    <property type="evidence" value="ECO:0007669"/>
    <property type="project" value="InterPro"/>
</dbReference>
<evidence type="ECO:0000256" key="1">
    <source>
        <dbReference type="ARBA" id="ARBA00023015"/>
    </source>
</evidence>
<dbReference type="PANTHER" id="PTHR43280">
    <property type="entry name" value="ARAC-FAMILY TRANSCRIPTIONAL REGULATOR"/>
    <property type="match status" value="1"/>
</dbReference>
<reference evidence="6" key="1">
    <citation type="submission" date="2019-06" db="EMBL/GenBank/DDBJ databases">
        <title>Alistipes onderdonkii subsp. vulgaris subsp. nov., Alistipes dispar sp. nov. and Alistipes communis sp. nov., isolated from human faeces, and creation of Alistipes onderdonkii subsp. onderdonkii subsp. nov.</title>
        <authorList>
            <person name="Sakamoto M."/>
            <person name="Ikeyama N."/>
            <person name="Ogata Y."/>
            <person name="Suda W."/>
            <person name="Iino T."/>
            <person name="Hattori M."/>
            <person name="Ohkuma M."/>
        </authorList>
    </citation>
    <scope>NUCLEOTIDE SEQUENCE [LARGE SCALE GENOMIC DNA]</scope>
    <source>
        <strain evidence="6">5CBH24</strain>
    </source>
</reference>
<dbReference type="SUPFAM" id="SSF51215">
    <property type="entry name" value="Regulatory protein AraC"/>
    <property type="match status" value="1"/>
</dbReference>
<dbReference type="Proteomes" id="UP000318946">
    <property type="component" value="Chromosome"/>
</dbReference>
<feature type="domain" description="HTH araC/xylS-type" evidence="4">
    <location>
        <begin position="180"/>
        <end position="282"/>
    </location>
</feature>
<evidence type="ECO:0000259" key="4">
    <source>
        <dbReference type="PROSITE" id="PS01124"/>
    </source>
</evidence>
<dbReference type="SMART" id="SM00342">
    <property type="entry name" value="HTH_ARAC"/>
    <property type="match status" value="1"/>
</dbReference>
<keyword evidence="3" id="KW-0804">Transcription</keyword>
<dbReference type="InterPro" id="IPR020449">
    <property type="entry name" value="Tscrpt_reg_AraC-type_HTH"/>
</dbReference>